<reference evidence="1 2" key="1">
    <citation type="journal article" date="2013" name="Genome Announc.">
        <title>Complete genome sequence of Simiduia agarivorans SA1(T), a marine bacterium able to degrade a variety of polysaccharides.</title>
        <authorList>
            <person name="Lin S.Y."/>
            <person name="Shieh W.Y."/>
            <person name="Chen J.S."/>
            <person name="Tang S.L."/>
        </authorList>
    </citation>
    <scope>NUCLEOTIDE SEQUENCE [LARGE SCALE GENOMIC DNA]</scope>
    <source>
        <strain evidence="2">DSM 21679 / JCM 13881 / BCRC 17597 / SA1</strain>
    </source>
</reference>
<accession>K4KH17</accession>
<proteinExistence type="predicted"/>
<gene>
    <name evidence="1" type="ordered locus">M5M_06010</name>
</gene>
<dbReference type="KEGG" id="saga:M5M_06010"/>
<dbReference type="STRING" id="1117647.M5M_06010"/>
<keyword evidence="2" id="KW-1185">Reference proteome</keyword>
<evidence type="ECO:0000313" key="1">
    <source>
        <dbReference type="EMBL" id="AFU98399.2"/>
    </source>
</evidence>
<protein>
    <submittedName>
        <fullName evidence="1">Uncharacterized protein</fullName>
    </submittedName>
</protein>
<dbReference type="AlphaFoldDB" id="K4KH17"/>
<name>K4KH17_SIMAS</name>
<organism evidence="1 2">
    <name type="scientific">Simiduia agarivorans (strain DSM 21679 / JCM 13881 / BCRC 17597 / SA1)</name>
    <dbReference type="NCBI Taxonomy" id="1117647"/>
    <lineage>
        <taxon>Bacteria</taxon>
        <taxon>Pseudomonadati</taxon>
        <taxon>Pseudomonadota</taxon>
        <taxon>Gammaproteobacteria</taxon>
        <taxon>Cellvibrionales</taxon>
        <taxon>Cellvibrionaceae</taxon>
        <taxon>Simiduia</taxon>
    </lineage>
</organism>
<dbReference type="Proteomes" id="UP000000466">
    <property type="component" value="Chromosome"/>
</dbReference>
<dbReference type="HOGENOM" id="CLU_1516931_0_0_6"/>
<dbReference type="EMBL" id="CP003746">
    <property type="protein sequence ID" value="AFU98399.2"/>
    <property type="molecule type" value="Genomic_DNA"/>
</dbReference>
<evidence type="ECO:0000313" key="2">
    <source>
        <dbReference type="Proteomes" id="UP000000466"/>
    </source>
</evidence>
<sequence>MQAKNMNYADVLVQSFQAHVMPTGELGRFCAAISEHFCIYSSEFCSLWTDTHIVEVVGWENRLSGVPHDRVDTDAMQELPSSAIKSSTAYLIWDQDAGLQVKFEGRLGSVPLSRCVPYWRHHMPVINNADLALLTSEALFIPIRLLMPSAIANRSMFEQRNLLNRIHDKLRRAVNAA</sequence>